<feature type="chain" id="PRO_5003174156" description="PAN-3 domain-containing protein" evidence="1">
    <location>
        <begin position="23"/>
        <end position="317"/>
    </location>
</feature>
<dbReference type="Gene3D" id="3.10.100.10">
    <property type="entry name" value="Mannose-Binding Protein A, subunit A"/>
    <property type="match status" value="1"/>
</dbReference>
<dbReference type="OMA" id="ICLIDIT"/>
<dbReference type="Proteomes" id="UP000008281">
    <property type="component" value="Unassembled WGS sequence"/>
</dbReference>
<dbReference type="KEGG" id="crq:GCK72_001565"/>
<dbReference type="SMART" id="SM00034">
    <property type="entry name" value="CLECT"/>
    <property type="match status" value="1"/>
</dbReference>
<dbReference type="InterPro" id="IPR016187">
    <property type="entry name" value="CTDL_fold"/>
</dbReference>
<dbReference type="OrthoDB" id="5807131at2759"/>
<dbReference type="CDD" id="cd00037">
    <property type="entry name" value="CLECT"/>
    <property type="match status" value="1"/>
</dbReference>
<reference evidence="4" key="1">
    <citation type="submission" date="2007-07" db="EMBL/GenBank/DDBJ databases">
        <title>PCAP assembly of the Caenorhabditis remanei genome.</title>
        <authorList>
            <consortium name="The Caenorhabditis remanei Sequencing Consortium"/>
            <person name="Wilson R.K."/>
        </authorList>
    </citation>
    <scope>NUCLEOTIDE SEQUENCE [LARGE SCALE GENOMIC DNA]</scope>
    <source>
        <strain evidence="4">PB4641</strain>
    </source>
</reference>
<dbReference type="Pfam" id="PF08277">
    <property type="entry name" value="PAN_3"/>
    <property type="match status" value="1"/>
</dbReference>
<dbReference type="SUPFAM" id="SSF56436">
    <property type="entry name" value="C-type lectin-like"/>
    <property type="match status" value="1"/>
</dbReference>
<dbReference type="InParanoid" id="E3LLW4"/>
<dbReference type="eggNOG" id="KOG4297">
    <property type="taxonomic scope" value="Eukaryota"/>
</dbReference>
<dbReference type="PANTHER" id="PTHR47629:SF11">
    <property type="entry name" value="PAN-3 DOMAIN-CONTAINING PROTEIN"/>
    <property type="match status" value="1"/>
</dbReference>
<evidence type="ECO:0000313" key="4">
    <source>
        <dbReference type="EMBL" id="EFP03238.1"/>
    </source>
</evidence>
<dbReference type="SMART" id="SM00605">
    <property type="entry name" value="CW"/>
    <property type="match status" value="1"/>
</dbReference>
<dbReference type="EMBL" id="DS268411">
    <property type="protein sequence ID" value="EFP03238.1"/>
    <property type="molecule type" value="Genomic_DNA"/>
</dbReference>
<keyword evidence="1" id="KW-0732">Signal</keyword>
<dbReference type="CTD" id="9817831"/>
<dbReference type="InterPro" id="IPR001304">
    <property type="entry name" value="C-type_lectin-like"/>
</dbReference>
<dbReference type="PANTHER" id="PTHR47629">
    <property type="entry name" value="C-TYPE LECTIN-RELATED"/>
    <property type="match status" value="1"/>
</dbReference>
<dbReference type="RefSeq" id="XP_003115103.2">
    <property type="nucleotide sequence ID" value="XM_003115055.2"/>
</dbReference>
<dbReference type="AlphaFoldDB" id="E3LLW4"/>
<sequence>MFSCITSFIIVFSICLIDITDSSTVIVTNGSPVSYSSYSSLTFDWDACLAYCVNDEMCMVIFNNGSDTTCQLFKIGDLQSVKRRYSSEVKVAFKLNRDNSSTCPANDTLSGGGYVLGYNDTLRRQSYHGYSISYDPDNLMWNFNSTGVTMCSSAGVKMSIRPKGPWCFFLFNAALVTQEEAVSNCSARWSGVLSGIETPEEFQAVTEIAKNNVYESLVKYYESAAWIDGVRKPECVGNPTCSGLSAFTFSDPTLSSEPTGFLWNSNQPDGTTKDCLMFKINSDKSYGIDDELCTMRNSTISKIRLAGYLCGEVPKIR</sequence>
<evidence type="ECO:0008006" key="6">
    <source>
        <dbReference type="Google" id="ProtNLM"/>
    </source>
</evidence>
<dbReference type="STRING" id="31234.E3LLW4"/>
<gene>
    <name evidence="4" type="ORF">CRE_28646</name>
</gene>
<protein>
    <recommendedName>
        <fullName evidence="6">PAN-3 domain-containing protein</fullName>
    </recommendedName>
</protein>
<organism evidence="5">
    <name type="scientific">Caenorhabditis remanei</name>
    <name type="common">Caenorhabditis vulgaris</name>
    <dbReference type="NCBI Taxonomy" id="31234"/>
    <lineage>
        <taxon>Eukaryota</taxon>
        <taxon>Metazoa</taxon>
        <taxon>Ecdysozoa</taxon>
        <taxon>Nematoda</taxon>
        <taxon>Chromadorea</taxon>
        <taxon>Rhabditida</taxon>
        <taxon>Rhabditina</taxon>
        <taxon>Rhabditomorpha</taxon>
        <taxon>Rhabditoidea</taxon>
        <taxon>Rhabditidae</taxon>
        <taxon>Peloderinae</taxon>
        <taxon>Caenorhabditis</taxon>
    </lineage>
</organism>
<evidence type="ECO:0000259" key="2">
    <source>
        <dbReference type="SMART" id="SM00034"/>
    </source>
</evidence>
<feature type="domain" description="PAN-3" evidence="3">
    <location>
        <begin position="7"/>
        <end position="143"/>
    </location>
</feature>
<dbReference type="InterPro" id="IPR006583">
    <property type="entry name" value="PAN-3_domain"/>
</dbReference>
<dbReference type="GeneID" id="9817831"/>
<name>E3LLW4_CAERE</name>
<evidence type="ECO:0000256" key="1">
    <source>
        <dbReference type="SAM" id="SignalP"/>
    </source>
</evidence>
<evidence type="ECO:0000259" key="3">
    <source>
        <dbReference type="SMART" id="SM00605"/>
    </source>
</evidence>
<dbReference type="HOGENOM" id="CLU_045736_4_0_1"/>
<feature type="domain" description="C-type lectin" evidence="2">
    <location>
        <begin position="151"/>
        <end position="302"/>
    </location>
</feature>
<evidence type="ECO:0000313" key="5">
    <source>
        <dbReference type="Proteomes" id="UP000008281"/>
    </source>
</evidence>
<accession>E3LLW4</accession>
<dbReference type="InterPro" id="IPR016186">
    <property type="entry name" value="C-type_lectin-like/link_sf"/>
</dbReference>
<proteinExistence type="predicted"/>
<keyword evidence="5" id="KW-1185">Reference proteome</keyword>
<feature type="signal peptide" evidence="1">
    <location>
        <begin position="1"/>
        <end position="22"/>
    </location>
</feature>